<dbReference type="InterPro" id="IPR004678">
    <property type="entry name" value="Cyt_c_oxidase_cbb3_su3"/>
</dbReference>
<evidence type="ECO:0000256" key="5">
    <source>
        <dbReference type="ARBA" id="ARBA00022475"/>
    </source>
</evidence>
<keyword evidence="7 19" id="KW-0349">Heme</keyword>
<sequence length="314" mass="33360">MSDFISSFWSWYIIAIVVGGLVFCVFVLAVASKRTVMADDNSTGHVWDEDLKEMNNPLPRWWMGLFIITVVFAATYLTLYPGLGGSKGVLNWSSKGQLEAEHAKAREAMAPIYAGFMTMTPEALAADTKAMGIGERLFVNNCAGCHGSDARGGKSFPNLTDNDWLGGTGVDYIAKTIAEGRQGMMPPMAAAVGSAEDVKNVANYVLSLSGSAHDSIRAQLGKSKFGACAACHGADGKGMQAMGAPNLTDKVWLHGWGEAAVIAMINNGKTNVMPQHASRLSPEQIKVLAAYVWSLSHKGDKQTALAPAGDAKAQ</sequence>
<dbReference type="Gene3D" id="1.10.760.10">
    <property type="entry name" value="Cytochrome c-like domain"/>
    <property type="match status" value="2"/>
</dbReference>
<dbReference type="Pfam" id="PF13442">
    <property type="entry name" value="Cytochrome_CBB3"/>
    <property type="match status" value="2"/>
</dbReference>
<evidence type="ECO:0000256" key="11">
    <source>
        <dbReference type="ARBA" id="ARBA00022737"/>
    </source>
</evidence>
<keyword evidence="25" id="KW-1185">Reference proteome</keyword>
<keyword evidence="10 19" id="KW-0479">Metal-binding</keyword>
<protein>
    <recommendedName>
        <fullName evidence="19">Cbb3-type cytochrome c oxidase subunit</fullName>
    </recommendedName>
</protein>
<feature type="binding site" description="covalent" evidence="21">
    <location>
        <position position="231"/>
    </location>
    <ligand>
        <name>heme c</name>
        <dbReference type="ChEBI" id="CHEBI:61717"/>
        <label>2</label>
    </ligand>
</feature>
<evidence type="ECO:0000256" key="10">
    <source>
        <dbReference type="ARBA" id="ARBA00022723"/>
    </source>
</evidence>
<evidence type="ECO:0000256" key="14">
    <source>
        <dbReference type="ARBA" id="ARBA00022989"/>
    </source>
</evidence>
<keyword evidence="18 19" id="KW-0472">Membrane</keyword>
<organism evidence="24 25">
    <name type="scientific">Sphaerotilus natans subsp. natans DSM 6575</name>
    <dbReference type="NCBI Taxonomy" id="1286631"/>
    <lineage>
        <taxon>Bacteria</taxon>
        <taxon>Pseudomonadati</taxon>
        <taxon>Pseudomonadota</taxon>
        <taxon>Betaproteobacteria</taxon>
        <taxon>Burkholderiales</taxon>
        <taxon>Sphaerotilaceae</taxon>
        <taxon>Sphaerotilus</taxon>
    </lineage>
</organism>
<dbReference type="EMBL" id="AZRA01000098">
    <property type="protein sequence ID" value="KDB51158.1"/>
    <property type="molecule type" value="Genomic_DNA"/>
</dbReference>
<dbReference type="PRINTS" id="PR00605">
    <property type="entry name" value="CYTCHROMECIC"/>
</dbReference>
<dbReference type="SUPFAM" id="SSF46626">
    <property type="entry name" value="Cytochrome c"/>
    <property type="match status" value="2"/>
</dbReference>
<feature type="binding site" description="axial binding residue" evidence="20">
    <location>
        <position position="146"/>
    </location>
    <ligand>
        <name>heme c</name>
        <dbReference type="ChEBI" id="CHEBI:61717"/>
        <label>1</label>
    </ligand>
    <ligandPart>
        <name>Fe</name>
        <dbReference type="ChEBI" id="CHEBI:18248"/>
    </ligandPart>
</feature>
<dbReference type="GO" id="GO:0005506">
    <property type="term" value="F:iron ion binding"/>
    <property type="evidence" value="ECO:0007669"/>
    <property type="project" value="InterPro"/>
</dbReference>
<evidence type="ECO:0000256" key="3">
    <source>
        <dbReference type="ARBA" id="ARBA00006113"/>
    </source>
</evidence>
<dbReference type="PANTHER" id="PTHR33751">
    <property type="entry name" value="CBB3-TYPE CYTOCHROME C OXIDASE SUBUNIT FIXP"/>
    <property type="match status" value="1"/>
</dbReference>
<evidence type="ECO:0000256" key="15">
    <source>
        <dbReference type="ARBA" id="ARBA00023002"/>
    </source>
</evidence>
<evidence type="ECO:0000259" key="23">
    <source>
        <dbReference type="PROSITE" id="PS51007"/>
    </source>
</evidence>
<evidence type="ECO:0000256" key="16">
    <source>
        <dbReference type="ARBA" id="ARBA00023004"/>
    </source>
</evidence>
<evidence type="ECO:0000256" key="21">
    <source>
        <dbReference type="PIRSR" id="PIRSR000006-2"/>
    </source>
</evidence>
<dbReference type="GO" id="GO:0005886">
    <property type="term" value="C:plasma membrane"/>
    <property type="evidence" value="ECO:0007669"/>
    <property type="project" value="UniProtKB-SubCell"/>
</dbReference>
<evidence type="ECO:0000256" key="18">
    <source>
        <dbReference type="ARBA" id="ARBA00023136"/>
    </source>
</evidence>
<accession>A0A059KJ77</accession>
<dbReference type="GO" id="GO:0006119">
    <property type="term" value="P:oxidative phosphorylation"/>
    <property type="evidence" value="ECO:0007669"/>
    <property type="project" value="UniProtKB-UniPathway"/>
</dbReference>
<keyword evidence="11" id="KW-0677">Repeat</keyword>
<keyword evidence="17 19" id="KW-0406">Ion transport</keyword>
<evidence type="ECO:0000256" key="1">
    <source>
        <dbReference type="ARBA" id="ARBA00004533"/>
    </source>
</evidence>
<dbReference type="InterPro" id="IPR050597">
    <property type="entry name" value="Cytochrome_c_Oxidase_Subunit"/>
</dbReference>
<evidence type="ECO:0000256" key="13">
    <source>
        <dbReference type="ARBA" id="ARBA00022982"/>
    </source>
</evidence>
<evidence type="ECO:0000256" key="7">
    <source>
        <dbReference type="ARBA" id="ARBA00022617"/>
    </source>
</evidence>
<name>A0A059KJ77_9BURK</name>
<evidence type="ECO:0000256" key="22">
    <source>
        <dbReference type="SAM" id="Phobius"/>
    </source>
</evidence>
<comment type="function">
    <text evidence="19">C-type cytochrome. Part of the cbb3-type cytochrome c oxidase complex.</text>
</comment>
<feature type="binding site" description="covalent" evidence="21">
    <location>
        <position position="142"/>
    </location>
    <ligand>
        <name>heme c</name>
        <dbReference type="ChEBI" id="CHEBI:61717"/>
        <label>1</label>
    </ligand>
</feature>
<dbReference type="InterPro" id="IPR008168">
    <property type="entry name" value="Cyt_C_IC"/>
</dbReference>
<dbReference type="GO" id="GO:1902600">
    <property type="term" value="P:proton transmembrane transport"/>
    <property type="evidence" value="ECO:0007669"/>
    <property type="project" value="UniProtKB-KW"/>
</dbReference>
<dbReference type="Proteomes" id="UP000026714">
    <property type="component" value="Unassembled WGS sequence"/>
</dbReference>
<dbReference type="eggNOG" id="COG2010">
    <property type="taxonomic scope" value="Bacteria"/>
</dbReference>
<feature type="transmembrane region" description="Helical" evidence="22">
    <location>
        <begin position="12"/>
        <end position="31"/>
    </location>
</feature>
<dbReference type="GO" id="GO:0016491">
    <property type="term" value="F:oxidoreductase activity"/>
    <property type="evidence" value="ECO:0007669"/>
    <property type="project" value="UniProtKB-KW"/>
</dbReference>
<evidence type="ECO:0000256" key="6">
    <source>
        <dbReference type="ARBA" id="ARBA00022519"/>
    </source>
</evidence>
<comment type="caution">
    <text evidence="24">The sequence shown here is derived from an EMBL/GenBank/DDBJ whole genome shotgun (WGS) entry which is preliminary data.</text>
</comment>
<feature type="binding site" description="axial binding residue" evidence="20">
    <location>
        <position position="232"/>
    </location>
    <ligand>
        <name>heme c</name>
        <dbReference type="ChEBI" id="CHEBI:61717"/>
        <label>2</label>
    </ligand>
    <ligandPart>
        <name>Fe</name>
        <dbReference type="ChEBI" id="CHEBI:18248"/>
    </ligandPart>
</feature>
<evidence type="ECO:0000256" key="17">
    <source>
        <dbReference type="ARBA" id="ARBA00023065"/>
    </source>
</evidence>
<keyword evidence="9 22" id="KW-0812">Transmembrane</keyword>
<dbReference type="PATRIC" id="fig|1286631.3.peg.3177"/>
<evidence type="ECO:0000256" key="8">
    <source>
        <dbReference type="ARBA" id="ARBA00022660"/>
    </source>
</evidence>
<comment type="cofactor">
    <cofactor evidence="19 21">
        <name>heme c</name>
        <dbReference type="ChEBI" id="CHEBI:61717"/>
    </cofactor>
    <text evidence="19 21">Binds 2 heme C groups per subunit.</text>
</comment>
<dbReference type="STRING" id="34103.SAMN05421778_107113"/>
<gene>
    <name evidence="24" type="ORF">X805_32540</name>
</gene>
<feature type="binding site" description="axial binding residue" evidence="20">
    <location>
        <position position="273"/>
    </location>
    <ligand>
        <name>heme c</name>
        <dbReference type="ChEBI" id="CHEBI:61717"/>
        <label>1</label>
    </ligand>
    <ligandPart>
        <name>Fe</name>
        <dbReference type="ChEBI" id="CHEBI:18248"/>
    </ligandPart>
</feature>
<keyword evidence="16 19" id="KW-0408">Iron</keyword>
<dbReference type="InterPro" id="IPR038414">
    <property type="entry name" value="CcoP_N_sf"/>
</dbReference>
<evidence type="ECO:0000256" key="12">
    <source>
        <dbReference type="ARBA" id="ARBA00022781"/>
    </source>
</evidence>
<dbReference type="UniPathway" id="UPA00705"/>
<feature type="transmembrane region" description="Helical" evidence="22">
    <location>
        <begin position="61"/>
        <end position="80"/>
    </location>
</feature>
<evidence type="ECO:0000313" key="25">
    <source>
        <dbReference type="Proteomes" id="UP000026714"/>
    </source>
</evidence>
<comment type="pathway">
    <text evidence="2 19">Energy metabolism; oxidative phosphorylation.</text>
</comment>
<keyword evidence="12 19" id="KW-0375">Hydrogen ion transport</keyword>
<feature type="binding site" description="covalent" evidence="21">
    <location>
        <position position="145"/>
    </location>
    <ligand>
        <name>heme c</name>
        <dbReference type="ChEBI" id="CHEBI:61717"/>
        <label>1</label>
    </ligand>
</feature>
<dbReference type="NCBIfam" id="TIGR00782">
    <property type="entry name" value="ccoP"/>
    <property type="match status" value="1"/>
</dbReference>
<dbReference type="PROSITE" id="PS51007">
    <property type="entry name" value="CYTC"/>
    <property type="match status" value="2"/>
</dbReference>
<dbReference type="GO" id="GO:0020037">
    <property type="term" value="F:heme binding"/>
    <property type="evidence" value="ECO:0007669"/>
    <property type="project" value="InterPro"/>
</dbReference>
<comment type="subcellular location">
    <subcellularLocation>
        <location evidence="1 19">Cell inner membrane</location>
    </subcellularLocation>
</comment>
<keyword evidence="8 19" id="KW-0679">Respiratory chain</keyword>
<keyword evidence="13 19" id="KW-0249">Electron transport</keyword>
<dbReference type="Gene3D" id="6.10.280.130">
    <property type="match status" value="1"/>
</dbReference>
<dbReference type="InterPro" id="IPR036909">
    <property type="entry name" value="Cyt_c-like_dom_sf"/>
</dbReference>
<comment type="subunit">
    <text evidence="19">Component of the cbb3-type cytochrome c oxidase.</text>
</comment>
<dbReference type="InterPro" id="IPR032858">
    <property type="entry name" value="CcoP_N"/>
</dbReference>
<evidence type="ECO:0000256" key="4">
    <source>
        <dbReference type="ARBA" id="ARBA00022448"/>
    </source>
</evidence>
<reference evidence="24 25" key="1">
    <citation type="journal article" date="2014" name="FEMS Microbiol. Ecol.">
        <title>Sphaerotilus natans encrusted with nanoball-shaped Fe(III) oxide minerals formed by nitrate-reducing mixotrophic Fe(II) oxidation.</title>
        <authorList>
            <person name="Park S."/>
            <person name="Kim D.H."/>
            <person name="Lee J.H."/>
            <person name="Hur H.G."/>
        </authorList>
    </citation>
    <scope>NUCLEOTIDE SEQUENCE [LARGE SCALE GENOMIC DNA]</scope>
    <source>
        <strain evidence="24 25">DSM 6575</strain>
    </source>
</reference>
<feature type="domain" description="Cytochrome c" evidence="23">
    <location>
        <begin position="216"/>
        <end position="296"/>
    </location>
</feature>
<dbReference type="Pfam" id="PF14715">
    <property type="entry name" value="FixP_N"/>
    <property type="match status" value="1"/>
</dbReference>
<evidence type="ECO:0000256" key="9">
    <source>
        <dbReference type="ARBA" id="ARBA00022692"/>
    </source>
</evidence>
<evidence type="ECO:0000256" key="20">
    <source>
        <dbReference type="PIRSR" id="PIRSR000006-1"/>
    </source>
</evidence>
<feature type="binding site" description="covalent" evidence="21">
    <location>
        <position position="228"/>
    </location>
    <ligand>
        <name>heme c</name>
        <dbReference type="ChEBI" id="CHEBI:61717"/>
        <label>2</label>
    </ligand>
</feature>
<evidence type="ECO:0000313" key="24">
    <source>
        <dbReference type="EMBL" id="KDB51158.1"/>
    </source>
</evidence>
<evidence type="ECO:0000256" key="19">
    <source>
        <dbReference type="PIRNR" id="PIRNR000006"/>
    </source>
</evidence>
<proteinExistence type="inferred from homology"/>
<dbReference type="PIRSF" id="PIRSF000006">
    <property type="entry name" value="Cbb3-Cox_fixP"/>
    <property type="match status" value="1"/>
</dbReference>
<dbReference type="AlphaFoldDB" id="A0A059KJ77"/>
<feature type="domain" description="Cytochrome c" evidence="23">
    <location>
        <begin position="129"/>
        <end position="209"/>
    </location>
</feature>
<keyword evidence="14 22" id="KW-1133">Transmembrane helix</keyword>
<keyword evidence="6 19" id="KW-0997">Cell inner membrane</keyword>
<dbReference type="InterPro" id="IPR009056">
    <property type="entry name" value="Cyt_c-like_dom"/>
</dbReference>
<dbReference type="PANTHER" id="PTHR33751:SF1">
    <property type="entry name" value="CBB3-TYPE CYTOCHROME C OXIDASE SUBUNIT FIXP"/>
    <property type="match status" value="1"/>
</dbReference>
<keyword evidence="5 19" id="KW-1003">Cell membrane</keyword>
<keyword evidence="15 19" id="KW-0560">Oxidoreductase</keyword>
<dbReference type="GO" id="GO:0009055">
    <property type="term" value="F:electron transfer activity"/>
    <property type="evidence" value="ECO:0007669"/>
    <property type="project" value="InterPro"/>
</dbReference>
<keyword evidence="4 19" id="KW-0813">Transport</keyword>
<comment type="similarity">
    <text evidence="3 19">Belongs to the CcoP / FixP family.</text>
</comment>
<feature type="binding site" description="axial binding residue" evidence="20">
    <location>
        <position position="185"/>
    </location>
    <ligand>
        <name>heme c</name>
        <dbReference type="ChEBI" id="CHEBI:61717"/>
        <label>2</label>
    </ligand>
    <ligandPart>
        <name>Fe</name>
        <dbReference type="ChEBI" id="CHEBI:18248"/>
    </ligandPart>
</feature>
<dbReference type="RefSeq" id="WP_037484201.1">
    <property type="nucleotide sequence ID" value="NZ_AZRA01000098.1"/>
</dbReference>
<evidence type="ECO:0000256" key="2">
    <source>
        <dbReference type="ARBA" id="ARBA00004673"/>
    </source>
</evidence>